<dbReference type="EMBL" id="JAOQAZ010000029">
    <property type="protein sequence ID" value="KAJ4251090.1"/>
    <property type="molecule type" value="Genomic_DNA"/>
</dbReference>
<gene>
    <name evidence="2" type="ORF">NW762_011742</name>
</gene>
<dbReference type="PANTHER" id="PTHR37543">
    <property type="entry name" value="CCCH ZINC FINGER DNA BINDING PROTEIN (AFU_ORTHOLOGUE AFUA_5G12760)"/>
    <property type="match status" value="1"/>
</dbReference>
<accession>A0A9W8RRP9</accession>
<evidence type="ECO:0000313" key="2">
    <source>
        <dbReference type="EMBL" id="KAJ4251090.1"/>
    </source>
</evidence>
<dbReference type="PANTHER" id="PTHR37543:SF1">
    <property type="entry name" value="CCCH ZINC FINGER DNA BINDING PROTEIN (AFU_ORTHOLOGUE AFUA_5G12760)"/>
    <property type="match status" value="1"/>
</dbReference>
<proteinExistence type="predicted"/>
<dbReference type="AlphaFoldDB" id="A0A9W8RRP9"/>
<evidence type="ECO:0000313" key="3">
    <source>
        <dbReference type="Proteomes" id="UP001152049"/>
    </source>
</evidence>
<dbReference type="Pfam" id="PF25540">
    <property type="entry name" value="DUF7923"/>
    <property type="match status" value="1"/>
</dbReference>
<dbReference type="InterPro" id="IPR057683">
    <property type="entry name" value="DUF7923"/>
</dbReference>
<dbReference type="Proteomes" id="UP001152049">
    <property type="component" value="Unassembled WGS sequence"/>
</dbReference>
<comment type="caution">
    <text evidence="2">The sequence shown here is derived from an EMBL/GenBank/DDBJ whole genome shotgun (WGS) entry which is preliminary data.</text>
</comment>
<sequence length="185" mass="20595">MDVELEKLQQQWDACKAQDDEKHSLISALLSHIESQSSHLSEAISDLDEKKLVIRVTCERTQQLEAQIQEMKLEKFRNDLVQAGLDGGKQAISLLKQSVEQKMKALDSTVPHLQVIVRVYANLKGLTQAYQTAGILSSGETLEAFVRGFNMGDPLCDYVDAGNGKECADEKVKGKFPDQLQMDSN</sequence>
<reference evidence="2" key="1">
    <citation type="submission" date="2022-09" db="EMBL/GenBank/DDBJ databases">
        <title>Fusarium specimens isolated from Avocado Roots.</title>
        <authorList>
            <person name="Stajich J."/>
            <person name="Roper C."/>
            <person name="Heimlech-Rivalta G."/>
        </authorList>
    </citation>
    <scope>NUCLEOTIDE SEQUENCE</scope>
    <source>
        <strain evidence="2">CF00136</strain>
    </source>
</reference>
<protein>
    <recommendedName>
        <fullName evidence="1">DUF7923 domain-containing protein</fullName>
    </recommendedName>
</protein>
<organism evidence="2 3">
    <name type="scientific">Fusarium torreyae</name>
    <dbReference type="NCBI Taxonomy" id="1237075"/>
    <lineage>
        <taxon>Eukaryota</taxon>
        <taxon>Fungi</taxon>
        <taxon>Dikarya</taxon>
        <taxon>Ascomycota</taxon>
        <taxon>Pezizomycotina</taxon>
        <taxon>Sordariomycetes</taxon>
        <taxon>Hypocreomycetidae</taxon>
        <taxon>Hypocreales</taxon>
        <taxon>Nectriaceae</taxon>
        <taxon>Fusarium</taxon>
    </lineage>
</organism>
<feature type="domain" description="DUF7923" evidence="1">
    <location>
        <begin position="76"/>
        <end position="179"/>
    </location>
</feature>
<keyword evidence="3" id="KW-1185">Reference proteome</keyword>
<dbReference type="OrthoDB" id="2270193at2759"/>
<name>A0A9W8RRP9_9HYPO</name>
<evidence type="ECO:0000259" key="1">
    <source>
        <dbReference type="Pfam" id="PF25540"/>
    </source>
</evidence>